<feature type="domain" description="Thioredoxin-like fold" evidence="11">
    <location>
        <begin position="126"/>
        <end position="194"/>
    </location>
</feature>
<dbReference type="Gene3D" id="3.40.30.80">
    <property type="match status" value="1"/>
</dbReference>
<reference evidence="13" key="1">
    <citation type="journal article" date="2019" name="Int. J. Syst. Evol. Microbiol.">
        <title>The Global Catalogue of Microorganisms (GCM) 10K type strain sequencing project: providing services to taxonomists for standard genome sequencing and annotation.</title>
        <authorList>
            <consortium name="The Broad Institute Genomics Platform"/>
            <consortium name="The Broad Institute Genome Sequencing Center for Infectious Disease"/>
            <person name="Wu L."/>
            <person name="Ma J."/>
        </authorList>
    </citation>
    <scope>NUCLEOTIDE SEQUENCE [LARGE SCALE GENOMIC DNA]</scope>
    <source>
        <strain evidence="13">CCUG 49452</strain>
    </source>
</reference>
<keyword evidence="9" id="KW-0676">Redox-active center</keyword>
<dbReference type="SUPFAM" id="SSF52833">
    <property type="entry name" value="Thioredoxin-like"/>
    <property type="match status" value="2"/>
</dbReference>
<proteinExistence type="inferred from homology"/>
<evidence type="ECO:0000259" key="10">
    <source>
        <dbReference type="Pfam" id="PF07992"/>
    </source>
</evidence>
<dbReference type="CDD" id="cd03026">
    <property type="entry name" value="AhpF_NTD_C"/>
    <property type="match status" value="1"/>
</dbReference>
<dbReference type="Pfam" id="PF13192">
    <property type="entry name" value="Thioredoxin_3"/>
    <property type="match status" value="1"/>
</dbReference>
<feature type="domain" description="FAD/NAD(P)-binding" evidence="10">
    <location>
        <begin position="214"/>
        <end position="504"/>
    </location>
</feature>
<dbReference type="EMBL" id="JBHSHJ010000009">
    <property type="protein sequence ID" value="MFC4789594.1"/>
    <property type="molecule type" value="Genomic_DNA"/>
</dbReference>
<keyword evidence="7" id="KW-0520">NAD</keyword>
<dbReference type="PRINTS" id="PR00368">
    <property type="entry name" value="FADPNR"/>
</dbReference>
<comment type="cofactor">
    <cofactor evidence="1">
        <name>FAD</name>
        <dbReference type="ChEBI" id="CHEBI:57692"/>
    </cofactor>
</comment>
<evidence type="ECO:0000256" key="5">
    <source>
        <dbReference type="ARBA" id="ARBA00022827"/>
    </source>
</evidence>
<dbReference type="Pfam" id="PF07992">
    <property type="entry name" value="Pyr_redox_2"/>
    <property type="match status" value="1"/>
</dbReference>
<evidence type="ECO:0000256" key="8">
    <source>
        <dbReference type="ARBA" id="ARBA00023157"/>
    </source>
</evidence>
<dbReference type="PRINTS" id="PR00469">
    <property type="entry name" value="PNDRDTASEII"/>
</dbReference>
<keyword evidence="4" id="KW-0285">Flavoprotein</keyword>
<keyword evidence="5" id="KW-0274">FAD</keyword>
<dbReference type="InterPro" id="IPR036188">
    <property type="entry name" value="FAD/NAD-bd_sf"/>
</dbReference>
<evidence type="ECO:0000256" key="4">
    <source>
        <dbReference type="ARBA" id="ARBA00022630"/>
    </source>
</evidence>
<comment type="similarity">
    <text evidence="2">Belongs to the class-II pyridine nucleotide-disulfide oxidoreductase family.</text>
</comment>
<dbReference type="NCBIfam" id="TIGR03140">
    <property type="entry name" value="AhpF"/>
    <property type="match status" value="1"/>
</dbReference>
<keyword evidence="13" id="KW-1185">Reference proteome</keyword>
<comment type="caution">
    <text evidence="12">The sequence shown here is derived from an EMBL/GenBank/DDBJ whole genome shotgun (WGS) entry which is preliminary data.</text>
</comment>
<evidence type="ECO:0000313" key="12">
    <source>
        <dbReference type="EMBL" id="MFC4789594.1"/>
    </source>
</evidence>
<evidence type="ECO:0000313" key="13">
    <source>
        <dbReference type="Proteomes" id="UP001596001"/>
    </source>
</evidence>
<dbReference type="InterPro" id="IPR008255">
    <property type="entry name" value="Pyr_nucl-diS_OxRdtase_2_AS"/>
</dbReference>
<dbReference type="PROSITE" id="PS51354">
    <property type="entry name" value="GLUTAREDOXIN_2"/>
    <property type="match status" value="1"/>
</dbReference>
<protein>
    <submittedName>
        <fullName evidence="12">Alkyl hydroperoxide reductase subunit F</fullName>
    </submittedName>
</protein>
<name>A0ABV9QFU5_9BURK</name>
<dbReference type="InterPro" id="IPR044141">
    <property type="entry name" value="AhpF_NTD_C"/>
</dbReference>
<dbReference type="PROSITE" id="PS00573">
    <property type="entry name" value="PYRIDINE_REDOX_2"/>
    <property type="match status" value="1"/>
</dbReference>
<dbReference type="PANTHER" id="PTHR48105">
    <property type="entry name" value="THIOREDOXIN REDUCTASE 1-RELATED-RELATED"/>
    <property type="match status" value="1"/>
</dbReference>
<evidence type="ECO:0000256" key="2">
    <source>
        <dbReference type="ARBA" id="ARBA00009333"/>
    </source>
</evidence>
<evidence type="ECO:0000259" key="11">
    <source>
        <dbReference type="Pfam" id="PF13192"/>
    </source>
</evidence>
<sequence>MLDDNLKAQLKSYLERLQRPVELVATLDDGATSHELKELLHDIASVSDKVTVVEKNDADVRKPSFLITNPGQDTGLRFAGVPLGHEFTSLVLALLQVGGHPSKEAADLLEQVRGLEGDFHFETYYSLSCHNCPDVVQALNLMSVLNPRITHTAIDGGVFQHEIEAREIMGVPTIFLNGQKFGQGRMELAEIVAKIDTGAAAKEAAKLAAKEPFEVLIVGGGPAGAAAAIYAARKGIRTGVAAERFGGQVLDTVDIENYISVPKTEGPQLAAAMERHVRDYDVEVMNLQRAKALVPAAEAGGLIEVQLDNGASLRSKAVIVATGARWRNMNVPGEEQYRTKGVTYCPHCDGPLFKGKRVAVIGGGNSGVEAAIDLAGVVAHVTVLEFAAELKADAVLQRKLRSLPNVDIILNAQTTEVNGDGHKVTGITYKDRTNDEIKQVALEGIFVQIGLLPNTDWLKGTLELNRMGEIVVDAKGHTNVPGVFAAGDCTTVPYKQIIIATGEGAKAALSAFDHLIRH</sequence>
<evidence type="ECO:0000256" key="6">
    <source>
        <dbReference type="ARBA" id="ARBA00023002"/>
    </source>
</evidence>
<dbReference type="InterPro" id="IPR012336">
    <property type="entry name" value="Thioredoxin-like_fold"/>
</dbReference>
<dbReference type="InterPro" id="IPR050097">
    <property type="entry name" value="Ferredoxin-NADP_redctase_2"/>
</dbReference>
<evidence type="ECO:0000256" key="7">
    <source>
        <dbReference type="ARBA" id="ARBA00023027"/>
    </source>
</evidence>
<dbReference type="Gene3D" id="3.50.50.60">
    <property type="entry name" value="FAD/NAD(P)-binding domain"/>
    <property type="match status" value="2"/>
</dbReference>
<dbReference type="InterPro" id="IPR036249">
    <property type="entry name" value="Thioredoxin-like_sf"/>
</dbReference>
<dbReference type="SUPFAM" id="SSF51905">
    <property type="entry name" value="FAD/NAD(P)-binding domain"/>
    <property type="match status" value="1"/>
</dbReference>
<dbReference type="PIRSF" id="PIRSF000238">
    <property type="entry name" value="AhpF"/>
    <property type="match status" value="1"/>
</dbReference>
<accession>A0ABV9QFU5</accession>
<comment type="subunit">
    <text evidence="3">Homodimer.</text>
</comment>
<dbReference type="InterPro" id="IPR023753">
    <property type="entry name" value="FAD/NAD-binding_dom"/>
</dbReference>
<keyword evidence="6" id="KW-0560">Oxidoreductase</keyword>
<keyword evidence="8" id="KW-1015">Disulfide bond</keyword>
<evidence type="ECO:0000256" key="3">
    <source>
        <dbReference type="ARBA" id="ARBA00011738"/>
    </source>
</evidence>
<dbReference type="CDD" id="cd02974">
    <property type="entry name" value="AhpF_NTD_N"/>
    <property type="match status" value="1"/>
</dbReference>
<dbReference type="RefSeq" id="WP_382433128.1">
    <property type="nucleotide sequence ID" value="NZ_JBHSHJ010000009.1"/>
</dbReference>
<dbReference type="Proteomes" id="UP001596001">
    <property type="component" value="Unassembled WGS sequence"/>
</dbReference>
<organism evidence="12 13">
    <name type="scientific">Giesbergeria sinuosa</name>
    <dbReference type="NCBI Taxonomy" id="80883"/>
    <lineage>
        <taxon>Bacteria</taxon>
        <taxon>Pseudomonadati</taxon>
        <taxon>Pseudomonadota</taxon>
        <taxon>Betaproteobacteria</taxon>
        <taxon>Burkholderiales</taxon>
        <taxon>Comamonadaceae</taxon>
        <taxon>Giesbergeria</taxon>
    </lineage>
</organism>
<evidence type="ECO:0000256" key="1">
    <source>
        <dbReference type="ARBA" id="ARBA00001974"/>
    </source>
</evidence>
<dbReference type="InterPro" id="IPR012081">
    <property type="entry name" value="Alkyl_hydroperoxide_Rdtase_suF"/>
</dbReference>
<evidence type="ECO:0000256" key="9">
    <source>
        <dbReference type="ARBA" id="ARBA00023284"/>
    </source>
</evidence>
<dbReference type="InterPro" id="IPR044142">
    <property type="entry name" value="AhpF_NTD_N"/>
</dbReference>
<gene>
    <name evidence="12" type="primary">ahpF</name>
    <name evidence="12" type="ORF">ACFO6X_11450</name>
</gene>